<evidence type="ECO:0000313" key="3">
    <source>
        <dbReference type="Proteomes" id="UP000030748"/>
    </source>
</evidence>
<dbReference type="STRING" id="4155.A0A022RRA8"/>
<name>A0A022RRA8_ERYGU</name>
<protein>
    <submittedName>
        <fullName evidence="2">Uncharacterized protein</fullName>
    </submittedName>
</protein>
<evidence type="ECO:0000313" key="2">
    <source>
        <dbReference type="EMBL" id="EYU42609.1"/>
    </source>
</evidence>
<feature type="region of interest" description="Disordered" evidence="1">
    <location>
        <begin position="67"/>
        <end position="92"/>
    </location>
</feature>
<dbReference type="AlphaFoldDB" id="A0A022RRA8"/>
<dbReference type="EMBL" id="KI630281">
    <property type="protein sequence ID" value="EYU42609.1"/>
    <property type="molecule type" value="Genomic_DNA"/>
</dbReference>
<dbReference type="GO" id="GO:0010099">
    <property type="term" value="P:regulation of photomorphogenesis"/>
    <property type="evidence" value="ECO:0007669"/>
    <property type="project" value="InterPro"/>
</dbReference>
<feature type="compositionally biased region" description="Low complexity" evidence="1">
    <location>
        <begin position="360"/>
        <end position="370"/>
    </location>
</feature>
<keyword evidence="3" id="KW-1185">Reference proteome</keyword>
<feature type="compositionally biased region" description="Polar residues" evidence="1">
    <location>
        <begin position="327"/>
        <end position="344"/>
    </location>
</feature>
<dbReference type="PhylomeDB" id="A0A022RRA8"/>
<feature type="region of interest" description="Disordered" evidence="1">
    <location>
        <begin position="1"/>
        <end position="20"/>
    </location>
</feature>
<dbReference type="Proteomes" id="UP000030748">
    <property type="component" value="Unassembled WGS sequence"/>
</dbReference>
<dbReference type="eggNOG" id="ENOG502QVXQ">
    <property type="taxonomic scope" value="Eukaryota"/>
</dbReference>
<feature type="region of interest" description="Disordered" evidence="1">
    <location>
        <begin position="36"/>
        <end position="55"/>
    </location>
</feature>
<feature type="region of interest" description="Disordered" evidence="1">
    <location>
        <begin position="300"/>
        <end position="385"/>
    </location>
</feature>
<feature type="compositionally biased region" description="Polar residues" evidence="1">
    <location>
        <begin position="80"/>
        <end position="92"/>
    </location>
</feature>
<proteinExistence type="predicted"/>
<dbReference type="PANTHER" id="PTHR36062:SF1">
    <property type="entry name" value="OS01G0687300 PROTEIN"/>
    <property type="match status" value="1"/>
</dbReference>
<dbReference type="PANTHER" id="PTHR36062">
    <property type="entry name" value="OS01G0687300 PROTEIN"/>
    <property type="match status" value="1"/>
</dbReference>
<dbReference type="InterPro" id="IPR037476">
    <property type="entry name" value="PCH1"/>
</dbReference>
<dbReference type="OMA" id="HESAWLG"/>
<gene>
    <name evidence="2" type="ORF">MIMGU_mgv1a005835mg</name>
</gene>
<feature type="compositionally biased region" description="Polar residues" evidence="1">
    <location>
        <begin position="8"/>
        <end position="20"/>
    </location>
</feature>
<dbReference type="OrthoDB" id="649277at2759"/>
<organism evidence="2 3">
    <name type="scientific">Erythranthe guttata</name>
    <name type="common">Yellow monkey flower</name>
    <name type="synonym">Mimulus guttatus</name>
    <dbReference type="NCBI Taxonomy" id="4155"/>
    <lineage>
        <taxon>Eukaryota</taxon>
        <taxon>Viridiplantae</taxon>
        <taxon>Streptophyta</taxon>
        <taxon>Embryophyta</taxon>
        <taxon>Tracheophyta</taxon>
        <taxon>Spermatophyta</taxon>
        <taxon>Magnoliopsida</taxon>
        <taxon>eudicotyledons</taxon>
        <taxon>Gunneridae</taxon>
        <taxon>Pentapetalae</taxon>
        <taxon>asterids</taxon>
        <taxon>lamiids</taxon>
        <taxon>Lamiales</taxon>
        <taxon>Phrymaceae</taxon>
        <taxon>Erythranthe</taxon>
    </lineage>
</organism>
<dbReference type="KEGG" id="egt:105952053"/>
<reference evidence="2 3" key="1">
    <citation type="journal article" date="2013" name="Proc. Natl. Acad. Sci. U.S.A.">
        <title>Fine-scale variation in meiotic recombination in Mimulus inferred from population shotgun sequencing.</title>
        <authorList>
            <person name="Hellsten U."/>
            <person name="Wright K.M."/>
            <person name="Jenkins J."/>
            <person name="Shu S."/>
            <person name="Yuan Y."/>
            <person name="Wessler S.R."/>
            <person name="Schmutz J."/>
            <person name="Willis J.H."/>
            <person name="Rokhsar D.S."/>
        </authorList>
    </citation>
    <scope>NUCLEOTIDE SEQUENCE [LARGE SCALE GENOMIC DNA]</scope>
    <source>
        <strain evidence="3">cv. DUN x IM62</strain>
    </source>
</reference>
<evidence type="ECO:0000256" key="1">
    <source>
        <dbReference type="SAM" id="MobiDB-lite"/>
    </source>
</evidence>
<sequence length="468" mass="52524">MMSERMRQSTTDNSGKSRRIVQSYQPVWMAHWMRTRDDDSSNTLEPSRSFKEPETLNTRTFKFANESLVSSSKSSKNEGMPTSLTKHGSNTNEWNHLELGKSEIVPYCNPPQKKLPNRVRNLETVRICTTVDSVKMTHSLLITKKTDVNLSKETDIRRTMELIKMKGSTSPFFGGIKLQEMSSFSNSEGTKNEVVKDCKVIIRNESSADTDTMDMAFFRQEKLNSGTNSTPSTKGFNIDSISSPRIDVSSSRRVEHRWTKTGLPDINLQLPTLPAVASSSENVGPTSSSTQSLEMETLLAQAEQPKPKSNDSSEADPTNRWVKRLKLNSTNSSAQGTKSSSLAEKSSHKKMKKLFGSILESGSTTSTSEPTPRKHHSNKNEEERGKKLLLSHAWIKRWRKNRLELTETKPETVVICEPNSSKLSLDDLQKKQFPSIAAMALMGKAMNGLKSCEHQKRGPLTVWNTKTF</sequence>
<accession>A0A022RRA8</accession>